<feature type="compositionally biased region" description="Basic and acidic residues" evidence="1">
    <location>
        <begin position="249"/>
        <end position="258"/>
    </location>
</feature>
<proteinExistence type="predicted"/>
<reference evidence="2 3" key="1">
    <citation type="submission" date="2024-01" db="EMBL/GenBank/DDBJ databases">
        <title>A draft genome for a cacao thread blight-causing isolate of Paramarasmius palmivorus.</title>
        <authorList>
            <person name="Baruah I.K."/>
            <person name="Bukari Y."/>
            <person name="Amoako-Attah I."/>
            <person name="Meinhardt L.W."/>
            <person name="Bailey B.A."/>
            <person name="Cohen S.P."/>
        </authorList>
    </citation>
    <scope>NUCLEOTIDE SEQUENCE [LARGE SCALE GENOMIC DNA]</scope>
    <source>
        <strain evidence="2 3">GH-12</strain>
    </source>
</reference>
<feature type="compositionally biased region" description="Basic residues" evidence="1">
    <location>
        <begin position="259"/>
        <end position="272"/>
    </location>
</feature>
<dbReference type="AlphaFoldDB" id="A0AAW0BAZ2"/>
<dbReference type="EMBL" id="JAYKXP010000139">
    <property type="protein sequence ID" value="KAK7023436.1"/>
    <property type="molecule type" value="Genomic_DNA"/>
</dbReference>
<evidence type="ECO:0000313" key="3">
    <source>
        <dbReference type="Proteomes" id="UP001383192"/>
    </source>
</evidence>
<comment type="caution">
    <text evidence="2">The sequence shown here is derived from an EMBL/GenBank/DDBJ whole genome shotgun (WGS) entry which is preliminary data.</text>
</comment>
<feature type="region of interest" description="Disordered" evidence="1">
    <location>
        <begin position="248"/>
        <end position="290"/>
    </location>
</feature>
<feature type="compositionally biased region" description="Basic and acidic residues" evidence="1">
    <location>
        <begin position="60"/>
        <end position="73"/>
    </location>
</feature>
<gene>
    <name evidence="2" type="ORF">VNI00_016742</name>
</gene>
<evidence type="ECO:0000256" key="1">
    <source>
        <dbReference type="SAM" id="MobiDB-lite"/>
    </source>
</evidence>
<name>A0AAW0BAZ2_9AGAR</name>
<feature type="region of interest" description="Disordered" evidence="1">
    <location>
        <begin position="31"/>
        <end position="73"/>
    </location>
</feature>
<sequence>MVALGSPTYNFHRRLNKTFRSSSGDFCAGDRTMSEGTHSGMRVHPEETDTDYSSASPAGHLEDHSLLSRKSREGLRRALDRRKAAKHLKTGRIKYRLQGPVRFKQGARVSVFPTDLKPKLAVRMNDPNHETQATKHPMVLEPKCLECRTGGRRVRSVAPPSLPALLRTQDQAIGDIVAQETGMRLWSGESYENKPMDDDSVGECEKLALKRHQQALNSRRYYLKHQSEIRMRVKERRARQVVMLENSPEDERNSILEAKRRKQREYSRKHREANRSAINERERERRRRVK</sequence>
<evidence type="ECO:0000313" key="2">
    <source>
        <dbReference type="EMBL" id="KAK7023436.1"/>
    </source>
</evidence>
<organism evidence="2 3">
    <name type="scientific">Paramarasmius palmivorus</name>
    <dbReference type="NCBI Taxonomy" id="297713"/>
    <lineage>
        <taxon>Eukaryota</taxon>
        <taxon>Fungi</taxon>
        <taxon>Dikarya</taxon>
        <taxon>Basidiomycota</taxon>
        <taxon>Agaricomycotina</taxon>
        <taxon>Agaricomycetes</taxon>
        <taxon>Agaricomycetidae</taxon>
        <taxon>Agaricales</taxon>
        <taxon>Marasmiineae</taxon>
        <taxon>Marasmiaceae</taxon>
        <taxon>Paramarasmius</taxon>
    </lineage>
</organism>
<dbReference type="Proteomes" id="UP001383192">
    <property type="component" value="Unassembled WGS sequence"/>
</dbReference>
<protein>
    <submittedName>
        <fullName evidence="2">Uncharacterized protein</fullName>
    </submittedName>
</protein>
<accession>A0AAW0BAZ2</accession>
<keyword evidence="3" id="KW-1185">Reference proteome</keyword>